<evidence type="ECO:0000256" key="2">
    <source>
        <dbReference type="ARBA" id="ARBA00022741"/>
    </source>
</evidence>
<dbReference type="SMART" id="SM00382">
    <property type="entry name" value="AAA"/>
    <property type="match status" value="1"/>
</dbReference>
<dbReference type="PROSITE" id="PS50893">
    <property type="entry name" value="ABC_TRANSPORTER_2"/>
    <property type="match status" value="1"/>
</dbReference>
<dbReference type="Gene3D" id="3.40.50.300">
    <property type="entry name" value="P-loop containing nucleotide triphosphate hydrolases"/>
    <property type="match status" value="1"/>
</dbReference>
<dbReference type="KEGG" id="dak:DaAHT2_2630"/>
<evidence type="ECO:0000256" key="3">
    <source>
        <dbReference type="ARBA" id="ARBA00022840"/>
    </source>
</evidence>
<dbReference type="PANTHER" id="PTHR42781:SF4">
    <property type="entry name" value="SPERMIDINE_PUTRESCINE IMPORT ATP-BINDING PROTEIN POTA"/>
    <property type="match status" value="1"/>
</dbReference>
<dbReference type="Proteomes" id="UP000001508">
    <property type="component" value="Chromosome"/>
</dbReference>
<dbReference type="InterPro" id="IPR003593">
    <property type="entry name" value="AAA+_ATPase"/>
</dbReference>
<keyword evidence="1" id="KW-0813">Transport</keyword>
<dbReference type="PANTHER" id="PTHR42781">
    <property type="entry name" value="SPERMIDINE/PUTRESCINE IMPORT ATP-BINDING PROTEIN POTA"/>
    <property type="match status" value="1"/>
</dbReference>
<dbReference type="InterPro" id="IPR003439">
    <property type="entry name" value="ABC_transporter-like_ATP-bd"/>
</dbReference>
<evidence type="ECO:0000259" key="4">
    <source>
        <dbReference type="PROSITE" id="PS50893"/>
    </source>
</evidence>
<organism evidence="5 6">
    <name type="scientific">Desulfurivibrio alkaliphilus (strain DSM 19089 / UNIQEM U267 / AHT2)</name>
    <dbReference type="NCBI Taxonomy" id="589865"/>
    <lineage>
        <taxon>Bacteria</taxon>
        <taxon>Pseudomonadati</taxon>
        <taxon>Thermodesulfobacteriota</taxon>
        <taxon>Desulfobulbia</taxon>
        <taxon>Desulfobulbales</taxon>
        <taxon>Desulfobulbaceae</taxon>
        <taxon>Desulfurivibrio</taxon>
    </lineage>
</organism>
<dbReference type="SUPFAM" id="SSF52540">
    <property type="entry name" value="P-loop containing nucleoside triphosphate hydrolases"/>
    <property type="match status" value="1"/>
</dbReference>
<keyword evidence="3" id="KW-0067">ATP-binding</keyword>
<name>D6Z130_DESAT</name>
<dbReference type="Pfam" id="PF00005">
    <property type="entry name" value="ABC_tran"/>
    <property type="match status" value="1"/>
</dbReference>
<evidence type="ECO:0000256" key="1">
    <source>
        <dbReference type="ARBA" id="ARBA00022448"/>
    </source>
</evidence>
<dbReference type="RefSeq" id="WP_013164796.1">
    <property type="nucleotide sequence ID" value="NC_014216.1"/>
</dbReference>
<dbReference type="HOGENOM" id="CLU_000604_1_1_7"/>
<dbReference type="InterPro" id="IPR050093">
    <property type="entry name" value="ABC_SmlMolc_Importer"/>
</dbReference>
<keyword evidence="6" id="KW-1185">Reference proteome</keyword>
<dbReference type="SUPFAM" id="SSF50331">
    <property type="entry name" value="MOP-like"/>
    <property type="match status" value="1"/>
</dbReference>
<reference evidence="6" key="1">
    <citation type="submission" date="2010-02" db="EMBL/GenBank/DDBJ databases">
        <title>Complete sequence of Desulfurivibrio alkaliphilus AHT2.</title>
        <authorList>
            <consortium name="US DOE Joint Genome Institute"/>
            <person name="Pitluck S."/>
            <person name="Chertkov O."/>
            <person name="Detter J.C."/>
            <person name="Han C."/>
            <person name="Tapia R."/>
            <person name="Larimer F."/>
            <person name="Land M."/>
            <person name="Hauser L."/>
            <person name="Kyrpides N."/>
            <person name="Mikhailova N."/>
            <person name="Sorokin D.Y."/>
            <person name="Muyzer G."/>
            <person name="Woyke T."/>
        </authorList>
    </citation>
    <scope>NUCLEOTIDE SEQUENCE [LARGE SCALE GENOMIC DNA]</scope>
    <source>
        <strain evidence="6">DSM 19089 / UNIQEM U267 / AHT2</strain>
    </source>
</reference>
<evidence type="ECO:0000313" key="6">
    <source>
        <dbReference type="Proteomes" id="UP000001508"/>
    </source>
</evidence>
<dbReference type="STRING" id="589865.DaAHT2_2630"/>
<dbReference type="OrthoDB" id="9809450at2"/>
<evidence type="ECO:0000313" key="5">
    <source>
        <dbReference type="EMBL" id="ADH87290.1"/>
    </source>
</evidence>
<dbReference type="GO" id="GO:0016887">
    <property type="term" value="F:ATP hydrolysis activity"/>
    <property type="evidence" value="ECO:0007669"/>
    <property type="project" value="InterPro"/>
</dbReference>
<protein>
    <submittedName>
        <fullName evidence="5">ABC transporter related protein</fullName>
    </submittedName>
</protein>
<dbReference type="InParanoid" id="D6Z130"/>
<dbReference type="eggNOG" id="COG3842">
    <property type="taxonomic scope" value="Bacteria"/>
</dbReference>
<dbReference type="GO" id="GO:0005524">
    <property type="term" value="F:ATP binding"/>
    <property type="evidence" value="ECO:0007669"/>
    <property type="project" value="UniProtKB-KW"/>
</dbReference>
<dbReference type="AlphaFoldDB" id="D6Z130"/>
<dbReference type="InterPro" id="IPR008995">
    <property type="entry name" value="Mo/tungstate-bd_C_term_dom"/>
</dbReference>
<keyword evidence="2" id="KW-0547">Nucleotide-binding</keyword>
<dbReference type="EMBL" id="CP001940">
    <property type="protein sequence ID" value="ADH87290.1"/>
    <property type="molecule type" value="Genomic_DNA"/>
</dbReference>
<gene>
    <name evidence="5" type="ordered locus">DaAHT2_2630</name>
</gene>
<dbReference type="InterPro" id="IPR027417">
    <property type="entry name" value="P-loop_NTPase"/>
</dbReference>
<accession>D6Z130</accession>
<proteinExistence type="predicted"/>
<sequence length="360" mass="39245">MSTRPTNSYLLQNIRQTFAQRTVLAIDHLELTAGRSYALLGPNGSGKSTLLRLLALLQPPTSGQLFFQDRPVNWQSRELTALRRRVVLVDQHPIMFTTSVIKNVEYGLRLRGVTGSQRRRQALECLARVGMEQFAEAQAHRLSGGETQRVAIARALACRPEVMLFDEPTASIDLPNRMVVEQLMADIQRELGLTIIFASHDRLQANRLGDEKIVLFEGRPAPDSSWENQFPGQLLPDEQPPQCRIGHPAPITLTLSPTALAAPATGQGTGPAVMVRIDPTAIRLAPPNTNGPGTAPAPNRLPARVLQMSSEDEQIRVLLDAGFALTALVTREEISAAGLTVGDRLEVVIDPGGIELLGGY</sequence>
<dbReference type="Gene3D" id="2.40.50.100">
    <property type="match status" value="1"/>
</dbReference>
<feature type="domain" description="ABC transporter" evidence="4">
    <location>
        <begin position="9"/>
        <end position="242"/>
    </location>
</feature>